<name>A0A6J4RTV8_9SPHN</name>
<feature type="region of interest" description="Disordered" evidence="1">
    <location>
        <begin position="1"/>
        <end position="84"/>
    </location>
</feature>
<proteinExistence type="predicted"/>
<feature type="compositionally biased region" description="Basic residues" evidence="1">
    <location>
        <begin position="35"/>
        <end position="51"/>
    </location>
</feature>
<sequence length="418" mass="46327">DGRAEPHPLAPARHGRADPDRLRFVLRPPGDPPPRGRRRLRAAGGHRRARALHALGPRRDRHHGARRQQPARLRQPGHRVPVRPVGEQPAGAHLRLGRAAGHHLLRFARRHPVSPRRHAARGALGRRGDRRDHGNRTGGELELRRQHLRRAERVAPGDPPLSTRPVPVAAVHGDDRRHGGRSGDHPRRLRVAAGRALPSLPARRRLHVRARRHPDGQDHDARRAGRRGGAGRGGGRRRVRRRRAAGQRHHGRRAGRADGSAFSSRGGRDGVELRSARGVGQRAARRGGRVVRGPRPQLPAARRLPLPTDHVPPRRAVERSGRRGRAVRDQDRAERVRRLHRPRQDRAGRAERARPGDRHLRAVRLRQLLLHRHPDGGDGRARPQPAAQHRAAGPEGAGRGQLGQPDERGLGGAAPEPV</sequence>
<feature type="compositionally biased region" description="Basic and acidic residues" evidence="1">
    <location>
        <begin position="213"/>
        <end position="223"/>
    </location>
</feature>
<feature type="compositionally biased region" description="Basic residues" evidence="1">
    <location>
        <begin position="234"/>
        <end position="254"/>
    </location>
</feature>
<feature type="compositionally biased region" description="Low complexity" evidence="1">
    <location>
        <begin position="382"/>
        <end position="394"/>
    </location>
</feature>
<feature type="compositionally biased region" description="Basic and acidic residues" evidence="1">
    <location>
        <begin position="266"/>
        <end position="275"/>
    </location>
</feature>
<feature type="non-terminal residue" evidence="2">
    <location>
        <position position="1"/>
    </location>
</feature>
<feature type="non-terminal residue" evidence="2">
    <location>
        <position position="418"/>
    </location>
</feature>
<feature type="compositionally biased region" description="Basic and acidic residues" evidence="1">
    <location>
        <begin position="126"/>
        <end position="155"/>
    </location>
</feature>
<feature type="compositionally biased region" description="Basic and acidic residues" evidence="1">
    <location>
        <begin position="172"/>
        <end position="186"/>
    </location>
</feature>
<feature type="compositionally biased region" description="Low complexity" evidence="1">
    <location>
        <begin position="192"/>
        <end position="201"/>
    </location>
</feature>
<feature type="compositionally biased region" description="Basic residues" evidence="1">
    <location>
        <begin position="202"/>
        <end position="212"/>
    </location>
</feature>
<feature type="compositionally biased region" description="Low complexity" evidence="1">
    <location>
        <begin position="291"/>
        <end position="307"/>
    </location>
</feature>
<reference evidence="2" key="1">
    <citation type="submission" date="2020-02" db="EMBL/GenBank/DDBJ databases">
        <authorList>
            <person name="Meier V. D."/>
        </authorList>
    </citation>
    <scope>NUCLEOTIDE SEQUENCE</scope>
    <source>
        <strain evidence="2">AVDCRST_MAG39</strain>
    </source>
</reference>
<evidence type="ECO:0000256" key="1">
    <source>
        <dbReference type="SAM" id="MobiDB-lite"/>
    </source>
</evidence>
<evidence type="ECO:0000313" key="2">
    <source>
        <dbReference type="EMBL" id="CAA9481401.1"/>
    </source>
</evidence>
<dbReference type="EMBL" id="CADCVW010000011">
    <property type="protein sequence ID" value="CAA9481401.1"/>
    <property type="molecule type" value="Genomic_DNA"/>
</dbReference>
<feature type="compositionally biased region" description="Basic and acidic residues" evidence="1">
    <location>
        <begin position="311"/>
        <end position="360"/>
    </location>
</feature>
<dbReference type="AlphaFoldDB" id="A0A6J4RTV8"/>
<feature type="compositionally biased region" description="Basic and acidic residues" evidence="1">
    <location>
        <begin position="372"/>
        <end position="381"/>
    </location>
</feature>
<organism evidence="2">
    <name type="scientific">uncultured Sphingomonadaceae bacterium</name>
    <dbReference type="NCBI Taxonomy" id="169976"/>
    <lineage>
        <taxon>Bacteria</taxon>
        <taxon>Pseudomonadati</taxon>
        <taxon>Pseudomonadota</taxon>
        <taxon>Alphaproteobacteria</taxon>
        <taxon>Sphingomonadales</taxon>
        <taxon>Sphingomonadaceae</taxon>
        <taxon>environmental samples</taxon>
    </lineage>
</organism>
<feature type="region of interest" description="Disordered" evidence="1">
    <location>
        <begin position="112"/>
        <end position="418"/>
    </location>
</feature>
<protein>
    <submittedName>
        <fullName evidence="2">Nucleoside permease</fullName>
    </submittedName>
</protein>
<accession>A0A6J4RTV8</accession>
<gene>
    <name evidence="2" type="ORF">AVDCRST_MAG39-181</name>
</gene>